<reference evidence="1 2" key="1">
    <citation type="submission" date="2018-10" db="EMBL/GenBank/DDBJ databases">
        <title>Genomic Encyclopedia of Archaeal and Bacterial Type Strains, Phase II (KMG-II): from individual species to whole genera.</title>
        <authorList>
            <person name="Goeker M."/>
        </authorList>
    </citation>
    <scope>NUCLEOTIDE SEQUENCE [LARGE SCALE GENOMIC DNA]</scope>
    <source>
        <strain evidence="1 2">DSM 14219</strain>
    </source>
</reference>
<protein>
    <recommendedName>
        <fullName evidence="3">Lipoprotein</fullName>
    </recommendedName>
</protein>
<dbReference type="Proteomes" id="UP000272428">
    <property type="component" value="Unassembled WGS sequence"/>
</dbReference>
<evidence type="ECO:0008006" key="3">
    <source>
        <dbReference type="Google" id="ProtNLM"/>
    </source>
</evidence>
<keyword evidence="2" id="KW-1185">Reference proteome</keyword>
<gene>
    <name evidence="1" type="ORF">BCF58_3139</name>
</gene>
<dbReference type="PROSITE" id="PS51257">
    <property type="entry name" value="PROKAR_LIPOPROTEIN"/>
    <property type="match status" value="1"/>
</dbReference>
<evidence type="ECO:0000313" key="1">
    <source>
        <dbReference type="EMBL" id="RKS96707.1"/>
    </source>
</evidence>
<name>A0A495S9Y0_9FLAO</name>
<dbReference type="RefSeq" id="WP_121462691.1">
    <property type="nucleotide sequence ID" value="NZ_RBXB01000003.1"/>
</dbReference>
<proteinExistence type="predicted"/>
<dbReference type="AlphaFoldDB" id="A0A495S9Y0"/>
<dbReference type="EMBL" id="RBXB01000003">
    <property type="protein sequence ID" value="RKS96707.1"/>
    <property type="molecule type" value="Genomic_DNA"/>
</dbReference>
<evidence type="ECO:0000313" key="2">
    <source>
        <dbReference type="Proteomes" id="UP000272428"/>
    </source>
</evidence>
<accession>A0A495S9Y0</accession>
<comment type="caution">
    <text evidence="1">The sequence shown here is derived from an EMBL/GenBank/DDBJ whole genome shotgun (WGS) entry which is preliminary data.</text>
</comment>
<dbReference type="OrthoDB" id="1449585at2"/>
<sequence length="128" mass="15016">MKVRNIYNIIVLFFLWSVITISCQHNVPKDFPEINNAEYSIYHNKDEKGYDVSFVLSNEKYQPVAVVINKIEQKILPEDKKGVHYRIDVKAESRILHHFTPKASENPNGILFRTNSGDYFQKVNFKLK</sequence>
<organism evidence="1 2">
    <name type="scientific">Chryseobacterium defluvii</name>
    <dbReference type="NCBI Taxonomy" id="160396"/>
    <lineage>
        <taxon>Bacteria</taxon>
        <taxon>Pseudomonadati</taxon>
        <taxon>Bacteroidota</taxon>
        <taxon>Flavobacteriia</taxon>
        <taxon>Flavobacteriales</taxon>
        <taxon>Weeksellaceae</taxon>
        <taxon>Chryseobacterium group</taxon>
        <taxon>Chryseobacterium</taxon>
    </lineage>
</organism>